<dbReference type="AlphaFoldDB" id="A0A0D2I8W1"/>
<dbReference type="EMBL" id="KN847480">
    <property type="protein sequence ID" value="KIX02279.1"/>
    <property type="molecule type" value="Genomic_DNA"/>
</dbReference>
<proteinExistence type="predicted"/>
<feature type="compositionally biased region" description="Low complexity" evidence="1">
    <location>
        <begin position="180"/>
        <end position="196"/>
    </location>
</feature>
<evidence type="ECO:0000256" key="1">
    <source>
        <dbReference type="SAM" id="MobiDB-lite"/>
    </source>
</evidence>
<feature type="compositionally biased region" description="Polar residues" evidence="1">
    <location>
        <begin position="125"/>
        <end position="134"/>
    </location>
</feature>
<dbReference type="Proteomes" id="UP000053617">
    <property type="component" value="Unassembled WGS sequence"/>
</dbReference>
<sequence length="196" mass="21280">MDESQSERSPSYGPSTSHETYRPRSASHTPTEQRLSLEVGPHSPRRGPSPLALEPETLSYGLPGEESLEDVDDDDDDDEDDDNQPRAIWDPRRSTSDSPKSLGEHSPRDRAKGKGKGKGKEREMSSSSNPQSRMGGTGTPSDRRPDISRTSSASTASTSRQGSVEARSKRRDERTGSGSGSSSGRSRLVSGVFVRY</sequence>
<evidence type="ECO:0000313" key="2">
    <source>
        <dbReference type="EMBL" id="KIX02279.1"/>
    </source>
</evidence>
<feature type="compositionally biased region" description="Basic and acidic residues" evidence="1">
    <location>
        <begin position="166"/>
        <end position="175"/>
    </location>
</feature>
<feature type="compositionally biased region" description="Acidic residues" evidence="1">
    <location>
        <begin position="66"/>
        <end position="82"/>
    </location>
</feature>
<protein>
    <submittedName>
        <fullName evidence="2">Uncharacterized protein</fullName>
    </submittedName>
</protein>
<evidence type="ECO:0000313" key="3">
    <source>
        <dbReference type="Proteomes" id="UP000053617"/>
    </source>
</evidence>
<keyword evidence="3" id="KW-1185">Reference proteome</keyword>
<gene>
    <name evidence="2" type="ORF">Z518_08218</name>
</gene>
<reference evidence="2 3" key="1">
    <citation type="submission" date="2015-01" db="EMBL/GenBank/DDBJ databases">
        <title>The Genome Sequence of Rhinocladiella mackenzie CBS 650.93.</title>
        <authorList>
            <consortium name="The Broad Institute Genomics Platform"/>
            <person name="Cuomo C."/>
            <person name="de Hoog S."/>
            <person name="Gorbushina A."/>
            <person name="Stielow B."/>
            <person name="Teixiera M."/>
            <person name="Abouelleil A."/>
            <person name="Chapman S.B."/>
            <person name="Priest M."/>
            <person name="Young S.K."/>
            <person name="Wortman J."/>
            <person name="Nusbaum C."/>
            <person name="Birren B."/>
        </authorList>
    </citation>
    <scope>NUCLEOTIDE SEQUENCE [LARGE SCALE GENOMIC DNA]</scope>
    <source>
        <strain evidence="2 3">CBS 650.93</strain>
    </source>
</reference>
<dbReference type="GeneID" id="25296289"/>
<feature type="compositionally biased region" description="Basic and acidic residues" evidence="1">
    <location>
        <begin position="102"/>
        <end position="124"/>
    </location>
</feature>
<name>A0A0D2I8W1_9EURO</name>
<dbReference type="VEuPathDB" id="FungiDB:Z518_08218"/>
<dbReference type="HOGENOM" id="CLU_1421275_0_0_1"/>
<accession>A0A0D2I8W1</accession>
<organism evidence="2 3">
    <name type="scientific">Rhinocladiella mackenziei CBS 650.93</name>
    <dbReference type="NCBI Taxonomy" id="1442369"/>
    <lineage>
        <taxon>Eukaryota</taxon>
        <taxon>Fungi</taxon>
        <taxon>Dikarya</taxon>
        <taxon>Ascomycota</taxon>
        <taxon>Pezizomycotina</taxon>
        <taxon>Eurotiomycetes</taxon>
        <taxon>Chaetothyriomycetidae</taxon>
        <taxon>Chaetothyriales</taxon>
        <taxon>Herpotrichiellaceae</taxon>
        <taxon>Rhinocladiella</taxon>
    </lineage>
</organism>
<dbReference type="RefSeq" id="XP_013269415.1">
    <property type="nucleotide sequence ID" value="XM_013413961.1"/>
</dbReference>
<feature type="compositionally biased region" description="Polar residues" evidence="1">
    <location>
        <begin position="7"/>
        <end position="18"/>
    </location>
</feature>
<feature type="region of interest" description="Disordered" evidence="1">
    <location>
        <begin position="1"/>
        <end position="196"/>
    </location>
</feature>
<feature type="compositionally biased region" description="Low complexity" evidence="1">
    <location>
        <begin position="148"/>
        <end position="160"/>
    </location>
</feature>